<dbReference type="InterPro" id="IPR036653">
    <property type="entry name" value="CinA-like_C"/>
</dbReference>
<evidence type="ECO:0000313" key="2">
    <source>
        <dbReference type="EMBL" id="EGK70258.1"/>
    </source>
</evidence>
<dbReference type="AlphaFoldDB" id="F5RH54"/>
<organism evidence="2 3">
    <name type="scientific">Methyloversatilis universalis (strain ATCC BAA-1314 / DSM 25237 / JCM 13912 / CCUG 52030 / FAM5)</name>
    <dbReference type="NCBI Taxonomy" id="1000565"/>
    <lineage>
        <taxon>Bacteria</taxon>
        <taxon>Pseudomonadati</taxon>
        <taxon>Pseudomonadota</taxon>
        <taxon>Betaproteobacteria</taxon>
        <taxon>Nitrosomonadales</taxon>
        <taxon>Sterolibacteriaceae</taxon>
        <taxon>Methyloversatilis</taxon>
    </lineage>
</organism>
<gene>
    <name evidence="2" type="ORF">METUNv1_03646</name>
</gene>
<accession>F5RH54</accession>
<evidence type="ECO:0000313" key="3">
    <source>
        <dbReference type="Proteomes" id="UP000005019"/>
    </source>
</evidence>
<protein>
    <submittedName>
        <fullName evidence="2">Competence-damaged protein CinA</fullName>
    </submittedName>
</protein>
<keyword evidence="3" id="KW-1185">Reference proteome</keyword>
<dbReference type="EMBL" id="AFHG01000058">
    <property type="protein sequence ID" value="EGK70258.1"/>
    <property type="molecule type" value="Genomic_DNA"/>
</dbReference>
<dbReference type="Proteomes" id="UP000005019">
    <property type="component" value="Unassembled WGS sequence"/>
</dbReference>
<name>F5RH54_METUF</name>
<dbReference type="SUPFAM" id="SSF142433">
    <property type="entry name" value="CinA-like"/>
    <property type="match status" value="1"/>
</dbReference>
<comment type="caution">
    <text evidence="2">The sequence shown here is derived from an EMBL/GenBank/DDBJ whole genome shotgun (WGS) entry which is preliminary data.</text>
</comment>
<proteinExistence type="predicted"/>
<reference evidence="2 3" key="1">
    <citation type="journal article" date="2011" name="J. Bacteriol.">
        <title>Genome sequence of Methyloversatilis universalis FAM5T, a methylotrophic representative of the order Rhodocyclales.</title>
        <authorList>
            <person name="Kittichotirat W."/>
            <person name="Good N.M."/>
            <person name="Hall R."/>
            <person name="Bringel F."/>
            <person name="Lajus A."/>
            <person name="Medigue C."/>
            <person name="Smalley N.E."/>
            <person name="Beck D."/>
            <person name="Bumgarner R."/>
            <person name="Vuilleumier S."/>
            <person name="Kalyuzhnaya M.G."/>
        </authorList>
    </citation>
    <scope>NUCLEOTIDE SEQUENCE [LARGE SCALE GENOMIC DNA]</scope>
    <source>
        <strain evidence="3">ATCC BAA-1314 / JCM 13912 / FAM5</strain>
    </source>
</reference>
<evidence type="ECO:0000259" key="1">
    <source>
        <dbReference type="Pfam" id="PF02464"/>
    </source>
</evidence>
<dbReference type="NCBIfam" id="TIGR00199">
    <property type="entry name" value="PncC_domain"/>
    <property type="match status" value="1"/>
</dbReference>
<dbReference type="eggNOG" id="COG1546">
    <property type="taxonomic scope" value="Bacteria"/>
</dbReference>
<dbReference type="InterPro" id="IPR008136">
    <property type="entry name" value="CinA_C"/>
</dbReference>
<feature type="domain" description="CinA C-terminal" evidence="1">
    <location>
        <begin position="10"/>
        <end position="161"/>
    </location>
</feature>
<sequence length="175" mass="17671">MAMDAELQRLSVDAGAALKAAGAVLATAESCTGGWVAEIVTATAGSSAWFDCGFVTYSNAAKQRMLGVADATLKAHGAVSEPVALEMARGALAHSDATAALSITGIAGPGGAVPGKPVGTVCFGWALADGRIRSETRHFDGDREAVRRQSACHTLAVLLALLGATPQDPVARTVP</sequence>
<dbReference type="STRING" id="1000565.METUNv1_03646"/>
<dbReference type="Gene3D" id="3.90.950.20">
    <property type="entry name" value="CinA-like"/>
    <property type="match status" value="1"/>
</dbReference>
<dbReference type="Pfam" id="PF02464">
    <property type="entry name" value="CinA"/>
    <property type="match status" value="1"/>
</dbReference>